<gene>
    <name evidence="1" type="ORF">K432DRAFT_307037</name>
</gene>
<protein>
    <submittedName>
        <fullName evidence="1">Uncharacterized protein</fullName>
    </submittedName>
</protein>
<evidence type="ECO:0000313" key="1">
    <source>
        <dbReference type="EMBL" id="OCK76132.1"/>
    </source>
</evidence>
<sequence>MPLNNRISGHCFLPHPDEGYSLLNEYLHDFNSKIPLFNPVTIYTHVRNCYSGAAGKLPLSWVLAYIALGIGHRLRAMSLFAAADDTFDAEWYLNKCLSVLPDLLLQEPTLPLVQALLGISMLL</sequence>
<name>A0A8E2E2E4_9PEZI</name>
<keyword evidence="2" id="KW-1185">Reference proteome</keyword>
<dbReference type="OrthoDB" id="4116913at2759"/>
<accession>A0A8E2E2E4</accession>
<proteinExistence type="predicted"/>
<dbReference type="CDD" id="cd12148">
    <property type="entry name" value="fungal_TF_MHR"/>
    <property type="match status" value="1"/>
</dbReference>
<reference evidence="1 2" key="1">
    <citation type="journal article" date="2016" name="Nat. Commun.">
        <title>Ectomycorrhizal ecology is imprinted in the genome of the dominant symbiotic fungus Cenococcum geophilum.</title>
        <authorList>
            <consortium name="DOE Joint Genome Institute"/>
            <person name="Peter M."/>
            <person name="Kohler A."/>
            <person name="Ohm R.A."/>
            <person name="Kuo A."/>
            <person name="Krutzmann J."/>
            <person name="Morin E."/>
            <person name="Arend M."/>
            <person name="Barry K.W."/>
            <person name="Binder M."/>
            <person name="Choi C."/>
            <person name="Clum A."/>
            <person name="Copeland A."/>
            <person name="Grisel N."/>
            <person name="Haridas S."/>
            <person name="Kipfer T."/>
            <person name="LaButti K."/>
            <person name="Lindquist E."/>
            <person name="Lipzen A."/>
            <person name="Maire R."/>
            <person name="Meier B."/>
            <person name="Mihaltcheva S."/>
            <person name="Molinier V."/>
            <person name="Murat C."/>
            <person name="Poggeler S."/>
            <person name="Quandt C.A."/>
            <person name="Sperisen C."/>
            <person name="Tritt A."/>
            <person name="Tisserant E."/>
            <person name="Crous P.W."/>
            <person name="Henrissat B."/>
            <person name="Nehls U."/>
            <person name="Egli S."/>
            <person name="Spatafora J.W."/>
            <person name="Grigoriev I.V."/>
            <person name="Martin F.M."/>
        </authorList>
    </citation>
    <scope>NUCLEOTIDE SEQUENCE [LARGE SCALE GENOMIC DNA]</scope>
    <source>
        <strain evidence="1 2">CBS 459.81</strain>
    </source>
</reference>
<organism evidence="1 2">
    <name type="scientific">Lepidopterella palustris CBS 459.81</name>
    <dbReference type="NCBI Taxonomy" id="1314670"/>
    <lineage>
        <taxon>Eukaryota</taxon>
        <taxon>Fungi</taxon>
        <taxon>Dikarya</taxon>
        <taxon>Ascomycota</taxon>
        <taxon>Pezizomycotina</taxon>
        <taxon>Dothideomycetes</taxon>
        <taxon>Pleosporomycetidae</taxon>
        <taxon>Mytilinidiales</taxon>
        <taxon>Argynnaceae</taxon>
        <taxon>Lepidopterella</taxon>
    </lineage>
</organism>
<evidence type="ECO:0000313" key="2">
    <source>
        <dbReference type="Proteomes" id="UP000250266"/>
    </source>
</evidence>
<dbReference type="AlphaFoldDB" id="A0A8E2E2E4"/>
<dbReference type="Proteomes" id="UP000250266">
    <property type="component" value="Unassembled WGS sequence"/>
</dbReference>
<dbReference type="EMBL" id="KV745240">
    <property type="protein sequence ID" value="OCK76132.1"/>
    <property type="molecule type" value="Genomic_DNA"/>
</dbReference>